<evidence type="ECO:0000313" key="2">
    <source>
        <dbReference type="Proteomes" id="UP000275846"/>
    </source>
</evidence>
<gene>
    <name evidence="1" type="ORF">SSLN_LOCUS17279</name>
</gene>
<dbReference type="AlphaFoldDB" id="A0A183TLD1"/>
<reference evidence="3" key="1">
    <citation type="submission" date="2016-06" db="UniProtKB">
        <authorList>
            <consortium name="WormBaseParasite"/>
        </authorList>
    </citation>
    <scope>IDENTIFICATION</scope>
</reference>
<dbReference type="WBParaSite" id="SSLN_0001793401-mRNA-1">
    <property type="protein sequence ID" value="SSLN_0001793401-mRNA-1"/>
    <property type="gene ID" value="SSLN_0001793401"/>
</dbReference>
<sequence length="117" mass="13484">MPFILPESIRAVQQISFGKAPGFDAIPPEVCKHSSPRLMVEFKTLFQEMWHQGQAPQDFKNETIVHLYKRKENRQLCDNHRGISLLKIAGELFTRILIDRLIGHLEQVLVPESQCGF</sequence>
<organism evidence="3">
    <name type="scientific">Schistocephalus solidus</name>
    <name type="common">Tapeworm</name>
    <dbReference type="NCBI Taxonomy" id="70667"/>
    <lineage>
        <taxon>Eukaryota</taxon>
        <taxon>Metazoa</taxon>
        <taxon>Spiralia</taxon>
        <taxon>Lophotrochozoa</taxon>
        <taxon>Platyhelminthes</taxon>
        <taxon>Cestoda</taxon>
        <taxon>Eucestoda</taxon>
        <taxon>Diphyllobothriidea</taxon>
        <taxon>Diphyllobothriidae</taxon>
        <taxon>Schistocephalus</taxon>
    </lineage>
</organism>
<evidence type="ECO:0000313" key="3">
    <source>
        <dbReference type="WBParaSite" id="SSLN_0001793401-mRNA-1"/>
    </source>
</evidence>
<accession>A0A183TLD1</accession>
<dbReference type="PANTHER" id="PTHR19446">
    <property type="entry name" value="REVERSE TRANSCRIPTASES"/>
    <property type="match status" value="1"/>
</dbReference>
<proteinExistence type="predicted"/>
<keyword evidence="2" id="KW-1185">Reference proteome</keyword>
<dbReference type="Proteomes" id="UP000275846">
    <property type="component" value="Unassembled WGS sequence"/>
</dbReference>
<name>A0A183TLD1_SCHSO</name>
<dbReference type="EMBL" id="UYSU01042254">
    <property type="protein sequence ID" value="VDM03665.1"/>
    <property type="molecule type" value="Genomic_DNA"/>
</dbReference>
<evidence type="ECO:0000313" key="1">
    <source>
        <dbReference type="EMBL" id="VDM03665.1"/>
    </source>
</evidence>
<protein>
    <submittedName>
        <fullName evidence="3">Reverse transcriptase domain-containing protein</fullName>
    </submittedName>
</protein>
<reference evidence="1 2" key="2">
    <citation type="submission" date="2018-11" db="EMBL/GenBank/DDBJ databases">
        <authorList>
            <consortium name="Pathogen Informatics"/>
        </authorList>
    </citation>
    <scope>NUCLEOTIDE SEQUENCE [LARGE SCALE GENOMIC DNA]</scope>
    <source>
        <strain evidence="1 2">NST_G2</strain>
    </source>
</reference>
<dbReference type="OrthoDB" id="5981921at2759"/>